<organism evidence="5 6">
    <name type="scientific">Candidatus Portnoybacteria bacterium RBG_13_41_18</name>
    <dbReference type="NCBI Taxonomy" id="1801991"/>
    <lineage>
        <taxon>Bacteria</taxon>
        <taxon>Candidatus Portnoyibacteriota</taxon>
    </lineage>
</organism>
<accession>A0A1G2FA60</accession>
<evidence type="ECO:0000313" key="5">
    <source>
        <dbReference type="EMBL" id="OGZ34652.1"/>
    </source>
</evidence>
<dbReference type="InterPro" id="IPR001482">
    <property type="entry name" value="T2SS/T4SS_dom"/>
</dbReference>
<dbReference type="PANTHER" id="PTHR30258">
    <property type="entry name" value="TYPE II SECRETION SYSTEM PROTEIN GSPE-RELATED"/>
    <property type="match status" value="1"/>
</dbReference>
<dbReference type="GO" id="GO:0005524">
    <property type="term" value="F:ATP binding"/>
    <property type="evidence" value="ECO:0007669"/>
    <property type="project" value="UniProtKB-KW"/>
</dbReference>
<keyword evidence="3" id="KW-0067">ATP-binding</keyword>
<comment type="caution">
    <text evidence="5">The sequence shown here is derived from an EMBL/GenBank/DDBJ whole genome shotgun (WGS) entry which is preliminary data.</text>
</comment>
<dbReference type="Proteomes" id="UP000177725">
    <property type="component" value="Unassembled WGS sequence"/>
</dbReference>
<gene>
    <name evidence="5" type="ORF">A2174_03135</name>
</gene>
<feature type="domain" description="Bacterial type II secretion system protein E" evidence="4">
    <location>
        <begin position="1"/>
        <end position="142"/>
    </location>
</feature>
<evidence type="ECO:0000256" key="3">
    <source>
        <dbReference type="ARBA" id="ARBA00022840"/>
    </source>
</evidence>
<evidence type="ECO:0000256" key="1">
    <source>
        <dbReference type="ARBA" id="ARBA00006611"/>
    </source>
</evidence>
<protein>
    <recommendedName>
        <fullName evidence="4">Bacterial type II secretion system protein E domain-containing protein</fullName>
    </recommendedName>
</protein>
<proteinExistence type="inferred from homology"/>
<dbReference type="EMBL" id="MHMV01000016">
    <property type="protein sequence ID" value="OGZ34652.1"/>
    <property type="molecule type" value="Genomic_DNA"/>
</dbReference>
<dbReference type="SUPFAM" id="SSF52540">
    <property type="entry name" value="P-loop containing nucleoside triphosphate hydrolases"/>
    <property type="match status" value="1"/>
</dbReference>
<keyword evidence="2" id="KW-0547">Nucleotide-binding</keyword>
<comment type="similarity">
    <text evidence="1">Belongs to the GSP E family.</text>
</comment>
<dbReference type="InterPro" id="IPR027417">
    <property type="entry name" value="P-loop_NTPase"/>
</dbReference>
<evidence type="ECO:0000313" key="6">
    <source>
        <dbReference type="Proteomes" id="UP000177725"/>
    </source>
</evidence>
<dbReference type="GO" id="GO:0005886">
    <property type="term" value="C:plasma membrane"/>
    <property type="evidence" value="ECO:0007669"/>
    <property type="project" value="TreeGrafter"/>
</dbReference>
<evidence type="ECO:0000259" key="4">
    <source>
        <dbReference type="Pfam" id="PF00437"/>
    </source>
</evidence>
<dbReference type="AlphaFoldDB" id="A0A1G2FA60"/>
<dbReference type="GO" id="GO:0016887">
    <property type="term" value="F:ATP hydrolysis activity"/>
    <property type="evidence" value="ECO:0007669"/>
    <property type="project" value="TreeGrafter"/>
</dbReference>
<evidence type="ECO:0000256" key="2">
    <source>
        <dbReference type="ARBA" id="ARBA00022741"/>
    </source>
</evidence>
<reference evidence="5 6" key="1">
    <citation type="journal article" date="2016" name="Nat. Commun.">
        <title>Thousands of microbial genomes shed light on interconnected biogeochemical processes in an aquifer system.</title>
        <authorList>
            <person name="Anantharaman K."/>
            <person name="Brown C.T."/>
            <person name="Hug L.A."/>
            <person name="Sharon I."/>
            <person name="Castelle C.J."/>
            <person name="Probst A.J."/>
            <person name="Thomas B.C."/>
            <person name="Singh A."/>
            <person name="Wilkins M.J."/>
            <person name="Karaoz U."/>
            <person name="Brodie E.L."/>
            <person name="Williams K.H."/>
            <person name="Hubbard S.S."/>
            <person name="Banfield J.F."/>
        </authorList>
    </citation>
    <scope>NUCLEOTIDE SEQUENCE [LARGE SCALE GENOMIC DNA]</scope>
</reference>
<sequence length="147" mass="16363">MGVSAFLLPSSLNIAIGQRLVRRLCDQCKKEEKEVPLRIRDIIEKELAKIPEATKTEYAPILEKGIKIWHAPGCKFCAGKGTKGRIAIYEVMFMNSQIEKIIIEGPTESKIVEETVVQGMITMKQDGFLKVLAGLISVEEAMEAVED</sequence>
<name>A0A1G2FA60_9BACT</name>
<dbReference type="Pfam" id="PF00437">
    <property type="entry name" value="T2SSE"/>
    <property type="match status" value="1"/>
</dbReference>
<dbReference type="Gene3D" id="3.40.50.300">
    <property type="entry name" value="P-loop containing nucleotide triphosphate hydrolases"/>
    <property type="match status" value="1"/>
</dbReference>
<dbReference type="PANTHER" id="PTHR30258:SF1">
    <property type="entry name" value="PROTEIN TRANSPORT PROTEIN HOFB HOMOLOG"/>
    <property type="match status" value="1"/>
</dbReference>